<feature type="transmembrane region" description="Helical" evidence="1">
    <location>
        <begin position="111"/>
        <end position="131"/>
    </location>
</feature>
<accession>A0A6V8LCR9</accession>
<feature type="transmembrane region" description="Helical" evidence="1">
    <location>
        <begin position="168"/>
        <end position="186"/>
    </location>
</feature>
<dbReference type="Proteomes" id="UP000482960">
    <property type="component" value="Unassembled WGS sequence"/>
</dbReference>
<evidence type="ECO:0000313" key="2">
    <source>
        <dbReference type="EMBL" id="GFJ95022.1"/>
    </source>
</evidence>
<evidence type="ECO:0000313" key="3">
    <source>
        <dbReference type="Proteomes" id="UP000482960"/>
    </source>
</evidence>
<dbReference type="EMBL" id="BLPG01000001">
    <property type="protein sequence ID" value="GFJ95022.1"/>
    <property type="molecule type" value="Genomic_DNA"/>
</dbReference>
<dbReference type="AlphaFoldDB" id="A0A6V8LCR9"/>
<keyword evidence="1" id="KW-1133">Transmembrane helix</keyword>
<protein>
    <submittedName>
        <fullName evidence="2">Uncharacterized protein</fullName>
    </submittedName>
</protein>
<sequence length="256" mass="25740">MGALVGRGVVAQAGGVRDVVRHPVLVGGVDHAAAAGTAVGWLPAVLLGAGSVVEIIAVTMQRWRGEASHFNYGSSFDEAVWSTMGNVVLLVALALTVFLVWSLVRFEGSPAARIAVVVGLLAMEVSGYIGFGMADKGEKAVEATGQVPETVKFGAEGSAKLAHAVGMHGLQLLGLLAIGLAIGSVARRTQIKIMVLAAAGYAAVFGGVAATAYAGRAWTSPTAAMAALIAAGALAVMVAAAATVTRLSPARADVVK</sequence>
<organism evidence="2 3">
    <name type="scientific">Phytohabitans rumicis</name>
    <dbReference type="NCBI Taxonomy" id="1076125"/>
    <lineage>
        <taxon>Bacteria</taxon>
        <taxon>Bacillati</taxon>
        <taxon>Actinomycetota</taxon>
        <taxon>Actinomycetes</taxon>
        <taxon>Micromonosporales</taxon>
        <taxon>Micromonosporaceae</taxon>
    </lineage>
</organism>
<keyword evidence="1" id="KW-0812">Transmembrane</keyword>
<reference evidence="2 3" key="2">
    <citation type="submission" date="2020-03" db="EMBL/GenBank/DDBJ databases">
        <authorList>
            <person name="Ichikawa N."/>
            <person name="Kimura A."/>
            <person name="Kitahashi Y."/>
            <person name="Uohara A."/>
        </authorList>
    </citation>
    <scope>NUCLEOTIDE SEQUENCE [LARGE SCALE GENOMIC DNA]</scope>
    <source>
        <strain evidence="2 3">NBRC 108638</strain>
    </source>
</reference>
<evidence type="ECO:0000256" key="1">
    <source>
        <dbReference type="SAM" id="Phobius"/>
    </source>
</evidence>
<feature type="transmembrane region" description="Helical" evidence="1">
    <location>
        <begin position="193"/>
        <end position="214"/>
    </location>
</feature>
<feature type="transmembrane region" description="Helical" evidence="1">
    <location>
        <begin position="226"/>
        <end position="247"/>
    </location>
</feature>
<name>A0A6V8LCR9_9ACTN</name>
<proteinExistence type="predicted"/>
<keyword evidence="1" id="KW-0472">Membrane</keyword>
<feature type="transmembrane region" description="Helical" evidence="1">
    <location>
        <begin position="80"/>
        <end position="104"/>
    </location>
</feature>
<reference evidence="2 3" key="1">
    <citation type="submission" date="2020-03" db="EMBL/GenBank/DDBJ databases">
        <title>Whole genome shotgun sequence of Phytohabitans rumicis NBRC 108638.</title>
        <authorList>
            <person name="Komaki H."/>
            <person name="Tamura T."/>
        </authorList>
    </citation>
    <scope>NUCLEOTIDE SEQUENCE [LARGE SCALE GENOMIC DNA]</scope>
    <source>
        <strain evidence="2 3">NBRC 108638</strain>
    </source>
</reference>
<comment type="caution">
    <text evidence="2">The sequence shown here is derived from an EMBL/GenBank/DDBJ whole genome shotgun (WGS) entry which is preliminary data.</text>
</comment>
<feature type="transmembrane region" description="Helical" evidence="1">
    <location>
        <begin position="41"/>
        <end position="60"/>
    </location>
</feature>
<gene>
    <name evidence="2" type="ORF">Prum_086640</name>
</gene>
<keyword evidence="3" id="KW-1185">Reference proteome</keyword>